<evidence type="ECO:0000313" key="1">
    <source>
        <dbReference type="EMBL" id="SDH25831.1"/>
    </source>
</evidence>
<dbReference type="STRING" id="645274.SAMN04487901_12123"/>
<dbReference type="RefSeq" id="WP_091819066.1">
    <property type="nucleotide sequence ID" value="NZ_FNCQ01000021.1"/>
</dbReference>
<evidence type="ECO:0000313" key="2">
    <source>
        <dbReference type="Proteomes" id="UP000198779"/>
    </source>
</evidence>
<organism evidence="1 2">
    <name type="scientific">Prevotella communis</name>
    <dbReference type="NCBI Taxonomy" id="2913614"/>
    <lineage>
        <taxon>Bacteria</taxon>
        <taxon>Pseudomonadati</taxon>
        <taxon>Bacteroidota</taxon>
        <taxon>Bacteroidia</taxon>
        <taxon>Bacteroidales</taxon>
        <taxon>Prevotellaceae</taxon>
        <taxon>Prevotella</taxon>
    </lineage>
</organism>
<name>A0A1G8AY01_9BACT</name>
<proteinExistence type="predicted"/>
<protein>
    <submittedName>
        <fullName evidence="1">Uncharacterized protein</fullName>
    </submittedName>
</protein>
<reference evidence="2" key="1">
    <citation type="submission" date="2016-10" db="EMBL/GenBank/DDBJ databases">
        <authorList>
            <person name="Varghese N."/>
            <person name="Submissions S."/>
        </authorList>
    </citation>
    <scope>NUCLEOTIDE SEQUENCE [LARGE SCALE GENOMIC DNA]</scope>
    <source>
        <strain evidence="2">BP1-148</strain>
    </source>
</reference>
<keyword evidence="2" id="KW-1185">Reference proteome</keyword>
<sequence>MEKIGNYIFFESETEFEDFCFAPYAVIKQGAYVGQYSEEYIDCISKGMKFAINDRNCKAVTDHWVTKRVKINNAARKDVPAKLKVQNVEWDCSFTRKMAAKQALKEK</sequence>
<gene>
    <name evidence="1" type="ORF">SAMN04487901_12123</name>
</gene>
<dbReference type="EMBL" id="FNCQ01000021">
    <property type="protein sequence ID" value="SDH25831.1"/>
    <property type="molecule type" value="Genomic_DNA"/>
</dbReference>
<dbReference type="Proteomes" id="UP000198779">
    <property type="component" value="Unassembled WGS sequence"/>
</dbReference>
<dbReference type="AlphaFoldDB" id="A0A1G8AY01"/>
<accession>A0A1G8AY01</accession>